<reference evidence="1" key="1">
    <citation type="submission" date="2014-11" db="EMBL/GenBank/DDBJ databases">
        <authorList>
            <person name="Amaro Gonzalez C."/>
        </authorList>
    </citation>
    <scope>NUCLEOTIDE SEQUENCE</scope>
</reference>
<evidence type="ECO:0000313" key="1">
    <source>
        <dbReference type="EMBL" id="JAH21083.1"/>
    </source>
</evidence>
<name>A0A0E9QYB0_ANGAN</name>
<accession>A0A0E9QYB0</accession>
<reference evidence="1" key="2">
    <citation type="journal article" date="2015" name="Fish Shellfish Immunol.">
        <title>Early steps in the European eel (Anguilla anguilla)-Vibrio vulnificus interaction in the gills: Role of the RtxA13 toxin.</title>
        <authorList>
            <person name="Callol A."/>
            <person name="Pajuelo D."/>
            <person name="Ebbesson L."/>
            <person name="Teles M."/>
            <person name="MacKenzie S."/>
            <person name="Amaro C."/>
        </authorList>
    </citation>
    <scope>NUCLEOTIDE SEQUENCE</scope>
</reference>
<protein>
    <submittedName>
        <fullName evidence="1">Uncharacterized protein</fullName>
    </submittedName>
</protein>
<dbReference type="AlphaFoldDB" id="A0A0E9QYB0"/>
<proteinExistence type="predicted"/>
<sequence>MIVVVTINANFYLRYTHSLYA</sequence>
<organism evidence="1">
    <name type="scientific">Anguilla anguilla</name>
    <name type="common">European freshwater eel</name>
    <name type="synonym">Muraena anguilla</name>
    <dbReference type="NCBI Taxonomy" id="7936"/>
    <lineage>
        <taxon>Eukaryota</taxon>
        <taxon>Metazoa</taxon>
        <taxon>Chordata</taxon>
        <taxon>Craniata</taxon>
        <taxon>Vertebrata</taxon>
        <taxon>Euteleostomi</taxon>
        <taxon>Actinopterygii</taxon>
        <taxon>Neopterygii</taxon>
        <taxon>Teleostei</taxon>
        <taxon>Anguilliformes</taxon>
        <taxon>Anguillidae</taxon>
        <taxon>Anguilla</taxon>
    </lineage>
</organism>
<dbReference type="EMBL" id="GBXM01087494">
    <property type="protein sequence ID" value="JAH21083.1"/>
    <property type="molecule type" value="Transcribed_RNA"/>
</dbReference>